<protein>
    <submittedName>
        <fullName evidence="1">Uncharacterized protein</fullName>
    </submittedName>
</protein>
<dbReference type="RefSeq" id="WP_075978433.1">
    <property type="nucleotide sequence ID" value="NZ_MKQR01000028.1"/>
</dbReference>
<dbReference type="AlphaFoldDB" id="A0A1Q9LDV6"/>
<dbReference type="STRING" id="1193682.BJP25_04535"/>
<name>A0A1Q9LDV6_9PSEU</name>
<evidence type="ECO:0000313" key="2">
    <source>
        <dbReference type="Proteomes" id="UP000186040"/>
    </source>
</evidence>
<accession>A0A1Q9LDV6</accession>
<organism evidence="1 2">
    <name type="scientific">Actinokineospora bangkokensis</name>
    <dbReference type="NCBI Taxonomy" id="1193682"/>
    <lineage>
        <taxon>Bacteria</taxon>
        <taxon>Bacillati</taxon>
        <taxon>Actinomycetota</taxon>
        <taxon>Actinomycetes</taxon>
        <taxon>Pseudonocardiales</taxon>
        <taxon>Pseudonocardiaceae</taxon>
        <taxon>Actinokineospora</taxon>
    </lineage>
</organism>
<dbReference type="OrthoDB" id="3578149at2"/>
<gene>
    <name evidence="1" type="ORF">BJP25_04535</name>
</gene>
<dbReference type="EMBL" id="MKQR01000028">
    <property type="protein sequence ID" value="OLR90227.1"/>
    <property type="molecule type" value="Genomic_DNA"/>
</dbReference>
<dbReference type="Proteomes" id="UP000186040">
    <property type="component" value="Unassembled WGS sequence"/>
</dbReference>
<sequence>MSTRLGGTCAECSADRAAAPALDALTWVPTTEGGRTTWLCPPCARAHVRDIEGKLPPEHWAGRST</sequence>
<comment type="caution">
    <text evidence="1">The sequence shown here is derived from an EMBL/GenBank/DDBJ whole genome shotgun (WGS) entry which is preliminary data.</text>
</comment>
<keyword evidence="2" id="KW-1185">Reference proteome</keyword>
<reference evidence="1 2" key="1">
    <citation type="submission" date="2016-10" db="EMBL/GenBank/DDBJ databases">
        <title>The Draft Genome Sequence of Actinokineospora bangkokensis 44EHWT reveals the biosynthetic pathway of antifungal compounds Thailandins with unusual extender unit butylmalonyl-CoA.</title>
        <authorList>
            <person name="Greule A."/>
            <person name="Intra B."/>
            <person name="Flemming S."/>
            <person name="Rommel M.G."/>
            <person name="Panbangred W."/>
            <person name="Bechthold A."/>
        </authorList>
    </citation>
    <scope>NUCLEOTIDE SEQUENCE [LARGE SCALE GENOMIC DNA]</scope>
    <source>
        <strain evidence="1 2">44EHW</strain>
    </source>
</reference>
<proteinExistence type="predicted"/>
<evidence type="ECO:0000313" key="1">
    <source>
        <dbReference type="EMBL" id="OLR90227.1"/>
    </source>
</evidence>